<accession>A0A8J3VIA7</accession>
<comment type="caution">
    <text evidence="1">The sequence shown here is derived from an EMBL/GenBank/DDBJ whole genome shotgun (WGS) entry which is preliminary data.</text>
</comment>
<gene>
    <name evidence="1" type="ORF">Rhe02_62810</name>
</gene>
<proteinExistence type="predicted"/>
<organism evidence="1 2">
    <name type="scientific">Rhizocola hellebori</name>
    <dbReference type="NCBI Taxonomy" id="1392758"/>
    <lineage>
        <taxon>Bacteria</taxon>
        <taxon>Bacillati</taxon>
        <taxon>Actinomycetota</taxon>
        <taxon>Actinomycetes</taxon>
        <taxon>Micromonosporales</taxon>
        <taxon>Micromonosporaceae</taxon>
        <taxon>Rhizocola</taxon>
    </lineage>
</organism>
<protein>
    <recommendedName>
        <fullName evidence="3">Tetratricopeptide repeat protein</fullName>
    </recommendedName>
</protein>
<dbReference type="EMBL" id="BONY01000046">
    <property type="protein sequence ID" value="GIH08214.1"/>
    <property type="molecule type" value="Genomic_DNA"/>
</dbReference>
<sequence length="401" mass="44827">MSQPELQRFYTRSDPRGLFPYLSGSPNLEHNRLAVFWRPLIDMTDSEASPTRLRMIAPVSSWLADPAQERWPWFSMIGIPGLRHQVLRHAGLRHYDCADPTALPEALRTPAWSTLIQEVNRFDMLGPARRALVLFALAQLSYCIYALKLAGEVEPDGRSDHDHYVYHVARLHARTPGQVARALDLFGALSITSRDPMLVAAACFQGIGHSLRDAKNLTLARNFAQRGAAQRLPDTWHGWLVGSRFRRATALLRLAEGRLDWMRHDMETALAFNERLLAAATEPSDRMVAVENTRYLLELRIQARDGVLARCGELIQLDPYCVEARLIAGDGHLAAQDYASAARWYSHAGELGTGSGAVGWFRAAQCHDFLGERGEALNAMGRCLELDSTAVEARNYLAAHH</sequence>
<dbReference type="Proteomes" id="UP000612899">
    <property type="component" value="Unassembled WGS sequence"/>
</dbReference>
<evidence type="ECO:0000313" key="1">
    <source>
        <dbReference type="EMBL" id="GIH08214.1"/>
    </source>
</evidence>
<dbReference type="RefSeq" id="WP_203911976.1">
    <property type="nucleotide sequence ID" value="NZ_BONY01000046.1"/>
</dbReference>
<dbReference type="Gene3D" id="1.25.40.10">
    <property type="entry name" value="Tetratricopeptide repeat domain"/>
    <property type="match status" value="1"/>
</dbReference>
<dbReference type="SUPFAM" id="SSF48452">
    <property type="entry name" value="TPR-like"/>
    <property type="match status" value="2"/>
</dbReference>
<dbReference type="InterPro" id="IPR011990">
    <property type="entry name" value="TPR-like_helical_dom_sf"/>
</dbReference>
<evidence type="ECO:0000313" key="2">
    <source>
        <dbReference type="Proteomes" id="UP000612899"/>
    </source>
</evidence>
<dbReference type="AlphaFoldDB" id="A0A8J3VIA7"/>
<evidence type="ECO:0008006" key="3">
    <source>
        <dbReference type="Google" id="ProtNLM"/>
    </source>
</evidence>
<name>A0A8J3VIA7_9ACTN</name>
<keyword evidence="2" id="KW-1185">Reference proteome</keyword>
<reference evidence="1" key="1">
    <citation type="submission" date="2021-01" db="EMBL/GenBank/DDBJ databases">
        <title>Whole genome shotgun sequence of Rhizocola hellebori NBRC 109834.</title>
        <authorList>
            <person name="Komaki H."/>
            <person name="Tamura T."/>
        </authorList>
    </citation>
    <scope>NUCLEOTIDE SEQUENCE</scope>
    <source>
        <strain evidence="1">NBRC 109834</strain>
    </source>
</reference>